<gene>
    <name evidence="2" type="ORF">KKC1_08240</name>
</gene>
<evidence type="ECO:0000313" key="2">
    <source>
        <dbReference type="EMBL" id="GAW91663.1"/>
    </source>
</evidence>
<dbReference type="AlphaFoldDB" id="A0A1Z5HQ60"/>
<dbReference type="EMBL" id="BDGJ01000023">
    <property type="protein sequence ID" value="GAW91663.1"/>
    <property type="molecule type" value="Genomic_DNA"/>
</dbReference>
<dbReference type="Proteomes" id="UP000197032">
    <property type="component" value="Unassembled WGS sequence"/>
</dbReference>
<comment type="caution">
    <text evidence="2">The sequence shown here is derived from an EMBL/GenBank/DDBJ whole genome shotgun (WGS) entry which is preliminary data.</text>
</comment>
<accession>A0A1Z5HQ60</accession>
<evidence type="ECO:0000256" key="1">
    <source>
        <dbReference type="SAM" id="Phobius"/>
    </source>
</evidence>
<feature type="transmembrane region" description="Helical" evidence="1">
    <location>
        <begin position="77"/>
        <end position="96"/>
    </location>
</feature>
<reference evidence="3" key="1">
    <citation type="journal article" date="2017" name="Appl. Environ. Microbiol.">
        <title>Genomic analysis of Calderihabitans maritimus KKC1, a thermophilic hydrogenogenic carboxydotrophic bacterium isolated from marine sediment.</title>
        <authorList>
            <person name="Omae K."/>
            <person name="Yoneda Y."/>
            <person name="Fukuyama Y."/>
            <person name="Yoshida T."/>
            <person name="Sako Y."/>
        </authorList>
    </citation>
    <scope>NUCLEOTIDE SEQUENCE [LARGE SCALE GENOMIC DNA]</scope>
    <source>
        <strain evidence="3">KKC1</strain>
    </source>
</reference>
<keyword evidence="1" id="KW-0472">Membrane</keyword>
<proteinExistence type="predicted"/>
<feature type="transmembrane region" description="Helical" evidence="1">
    <location>
        <begin position="43"/>
        <end position="65"/>
    </location>
</feature>
<keyword evidence="1" id="KW-0812">Transmembrane</keyword>
<organism evidence="2 3">
    <name type="scientific">Calderihabitans maritimus</name>
    <dbReference type="NCBI Taxonomy" id="1246530"/>
    <lineage>
        <taxon>Bacteria</taxon>
        <taxon>Bacillati</taxon>
        <taxon>Bacillota</taxon>
        <taxon>Clostridia</taxon>
        <taxon>Neomoorellales</taxon>
        <taxon>Calderihabitantaceae</taxon>
        <taxon>Calderihabitans</taxon>
    </lineage>
</organism>
<sequence length="126" mass="13454">MFIIAGLLAAVLGWAANNALFQLQGKKAVEIFIPVIEETLKSSIAWLLGASLVLTHAVFGAVEALYDLHAGRTGNRVAAVGSFLAHVLFGAITWMAKEKTGYLLVGIFAAVFVHLLWNGGVFRLTS</sequence>
<name>A0A1Z5HQ60_9FIRM</name>
<dbReference type="OrthoDB" id="1683367at2"/>
<dbReference type="RefSeq" id="WP_088553162.1">
    <property type="nucleotide sequence ID" value="NZ_BDGJ01000023.1"/>
</dbReference>
<keyword evidence="1" id="KW-1133">Transmembrane helix</keyword>
<keyword evidence="3" id="KW-1185">Reference proteome</keyword>
<evidence type="ECO:0000313" key="3">
    <source>
        <dbReference type="Proteomes" id="UP000197032"/>
    </source>
</evidence>
<protein>
    <submittedName>
        <fullName evidence="2">Uncharacterized protein</fullName>
    </submittedName>
</protein>
<feature type="transmembrane region" description="Helical" evidence="1">
    <location>
        <begin position="102"/>
        <end position="122"/>
    </location>
</feature>